<organism evidence="1 2">
    <name type="scientific">Streptomyces dengpaensis</name>
    <dbReference type="NCBI Taxonomy" id="2049881"/>
    <lineage>
        <taxon>Bacteria</taxon>
        <taxon>Bacillati</taxon>
        <taxon>Actinomycetota</taxon>
        <taxon>Actinomycetes</taxon>
        <taxon>Kitasatosporales</taxon>
        <taxon>Streptomycetaceae</taxon>
        <taxon>Streptomyces</taxon>
    </lineage>
</organism>
<protein>
    <submittedName>
        <fullName evidence="1">Uncharacterized protein</fullName>
    </submittedName>
</protein>
<name>A0ABN5IB14_9ACTN</name>
<reference evidence="1 2" key="1">
    <citation type="submission" date="2018-02" db="EMBL/GenBank/DDBJ databases">
        <title>Complete genome sequence of Streptomyces dengpaensis, the producer of angucyclines.</title>
        <authorList>
            <person name="Yumei L."/>
        </authorList>
    </citation>
    <scope>NUCLEOTIDE SEQUENCE [LARGE SCALE GENOMIC DNA]</scope>
    <source>
        <strain evidence="1 2">XZHG99</strain>
    </source>
</reference>
<evidence type="ECO:0000313" key="1">
    <source>
        <dbReference type="EMBL" id="AVH59400.1"/>
    </source>
</evidence>
<keyword evidence="2" id="KW-1185">Reference proteome</keyword>
<dbReference type="EMBL" id="CP026652">
    <property type="protein sequence ID" value="AVH59400.1"/>
    <property type="molecule type" value="Genomic_DNA"/>
</dbReference>
<evidence type="ECO:0000313" key="2">
    <source>
        <dbReference type="Proteomes" id="UP000238413"/>
    </source>
</evidence>
<dbReference type="Proteomes" id="UP000238413">
    <property type="component" value="Chromosome"/>
</dbReference>
<sequence>MSRMSNAGALGATGRCRAYPRKYVRFFESFQTAGTLRDPPPDKAVPCPASEYGAARRSAQSSVCRLFQQCCSTRPHPREGRGLGNV</sequence>
<proteinExistence type="predicted"/>
<gene>
    <name evidence="1" type="ORF">C4B68_30740</name>
</gene>
<accession>A0ABN5IB14</accession>